<evidence type="ECO:0000256" key="5">
    <source>
        <dbReference type="ARBA" id="ARBA00023136"/>
    </source>
</evidence>
<proteinExistence type="predicted"/>
<evidence type="ECO:0000256" key="6">
    <source>
        <dbReference type="SAM" id="MobiDB-lite"/>
    </source>
</evidence>
<evidence type="ECO:0000256" key="3">
    <source>
        <dbReference type="ARBA" id="ARBA00022692"/>
    </source>
</evidence>
<evidence type="ECO:0000256" key="4">
    <source>
        <dbReference type="ARBA" id="ARBA00022989"/>
    </source>
</evidence>
<keyword evidence="4 7" id="KW-1133">Transmembrane helix</keyword>
<dbReference type="RefSeq" id="WP_205361196.1">
    <property type="nucleotide sequence ID" value="NZ_JADKYB010000020.1"/>
</dbReference>
<feature type="compositionally biased region" description="Gly residues" evidence="6">
    <location>
        <begin position="32"/>
        <end position="63"/>
    </location>
</feature>
<sequence>MSTEPPEGPPPDQPPPGSPYGGGPYGPPPPGGEEGGPWGGGPSGGGQGPYGKGPYGKGPNGPYGGAPDPLAGMPPLAEGGKRVLARIIDLVIVLIPAVLLDWAVGGLRGNDFSTGRSAVGGLFTAGIGFFYEWTMTRDRGQSIGKRRMGLRTAMLADGDIPTSQAAATRALVLWLPAFCCSFFWFVIIGITVLLDRPYKQGLHDKAARTVVVRAD</sequence>
<feature type="transmembrane region" description="Helical" evidence="7">
    <location>
        <begin position="83"/>
        <end position="105"/>
    </location>
</feature>
<dbReference type="PANTHER" id="PTHR36115:SF4">
    <property type="entry name" value="MEMBRANE PROTEIN"/>
    <property type="match status" value="1"/>
</dbReference>
<feature type="region of interest" description="Disordered" evidence="6">
    <location>
        <begin position="1"/>
        <end position="63"/>
    </location>
</feature>
<comment type="caution">
    <text evidence="9">The sequence shown here is derived from an EMBL/GenBank/DDBJ whole genome shotgun (WGS) entry which is preliminary data.</text>
</comment>
<evidence type="ECO:0000259" key="8">
    <source>
        <dbReference type="Pfam" id="PF06271"/>
    </source>
</evidence>
<keyword evidence="2" id="KW-1003">Cell membrane</keyword>
<evidence type="ECO:0000256" key="7">
    <source>
        <dbReference type="SAM" id="Phobius"/>
    </source>
</evidence>
<dbReference type="PANTHER" id="PTHR36115">
    <property type="entry name" value="PROLINE-RICH ANTIGEN HOMOLOG-RELATED"/>
    <property type="match status" value="1"/>
</dbReference>
<feature type="domain" description="RDD" evidence="8">
    <location>
        <begin position="79"/>
        <end position="207"/>
    </location>
</feature>
<dbReference type="InterPro" id="IPR051791">
    <property type="entry name" value="Pra-immunoreactive"/>
</dbReference>
<name>A0ABS2TZP7_9ACTN</name>
<organism evidence="9 10">
    <name type="scientific">Actinacidiphila acididurans</name>
    <dbReference type="NCBI Taxonomy" id="2784346"/>
    <lineage>
        <taxon>Bacteria</taxon>
        <taxon>Bacillati</taxon>
        <taxon>Actinomycetota</taxon>
        <taxon>Actinomycetes</taxon>
        <taxon>Kitasatosporales</taxon>
        <taxon>Streptomycetaceae</taxon>
        <taxon>Actinacidiphila</taxon>
    </lineage>
</organism>
<feature type="transmembrane region" description="Helical" evidence="7">
    <location>
        <begin position="117"/>
        <end position="136"/>
    </location>
</feature>
<gene>
    <name evidence="9" type="ORF">ITX44_30540</name>
</gene>
<keyword evidence="10" id="KW-1185">Reference proteome</keyword>
<dbReference type="Proteomes" id="UP000749040">
    <property type="component" value="Unassembled WGS sequence"/>
</dbReference>
<dbReference type="InterPro" id="IPR010432">
    <property type="entry name" value="RDD"/>
</dbReference>
<dbReference type="EMBL" id="JADKYB010000020">
    <property type="protein sequence ID" value="MBM9508815.1"/>
    <property type="molecule type" value="Genomic_DNA"/>
</dbReference>
<feature type="transmembrane region" description="Helical" evidence="7">
    <location>
        <begin position="171"/>
        <end position="194"/>
    </location>
</feature>
<dbReference type="Pfam" id="PF06271">
    <property type="entry name" value="RDD"/>
    <property type="match status" value="1"/>
</dbReference>
<accession>A0ABS2TZP7</accession>
<evidence type="ECO:0000313" key="10">
    <source>
        <dbReference type="Proteomes" id="UP000749040"/>
    </source>
</evidence>
<evidence type="ECO:0000256" key="1">
    <source>
        <dbReference type="ARBA" id="ARBA00004651"/>
    </source>
</evidence>
<protein>
    <submittedName>
        <fullName evidence="9">RDD family protein</fullName>
    </submittedName>
</protein>
<evidence type="ECO:0000256" key="2">
    <source>
        <dbReference type="ARBA" id="ARBA00022475"/>
    </source>
</evidence>
<keyword evidence="5 7" id="KW-0472">Membrane</keyword>
<feature type="compositionally biased region" description="Pro residues" evidence="6">
    <location>
        <begin position="1"/>
        <end position="18"/>
    </location>
</feature>
<evidence type="ECO:0000313" key="9">
    <source>
        <dbReference type="EMBL" id="MBM9508815.1"/>
    </source>
</evidence>
<reference evidence="9 10" key="1">
    <citation type="submission" date="2021-01" db="EMBL/GenBank/DDBJ databases">
        <title>Streptomyces acididurans sp. nov., isolated from a peat swamp forest soil.</title>
        <authorList>
            <person name="Chantavorakit T."/>
            <person name="Duangmal K."/>
        </authorList>
    </citation>
    <scope>NUCLEOTIDE SEQUENCE [LARGE SCALE GENOMIC DNA]</scope>
    <source>
        <strain evidence="9 10">KK5PA1</strain>
    </source>
</reference>
<comment type="subcellular location">
    <subcellularLocation>
        <location evidence="1">Cell membrane</location>
        <topology evidence="1">Multi-pass membrane protein</topology>
    </subcellularLocation>
</comment>
<keyword evidence="3 7" id="KW-0812">Transmembrane</keyword>